<proteinExistence type="inferred from homology"/>
<keyword evidence="1" id="KW-0347">Helicase</keyword>
<keyword evidence="1" id="KW-0227">DNA damage</keyword>
<dbReference type="OrthoDB" id="8048846at2759"/>
<dbReference type="Pfam" id="PF05970">
    <property type="entry name" value="PIF1"/>
    <property type="match status" value="1"/>
</dbReference>
<feature type="domain" description="DNA helicase Pif1-like DEAD-box helicase" evidence="2">
    <location>
        <begin position="2"/>
        <end position="89"/>
    </location>
</feature>
<dbReference type="InterPro" id="IPR027417">
    <property type="entry name" value="P-loop_NTPase"/>
</dbReference>
<organism evidence="3 4">
    <name type="scientific">Paramuricea clavata</name>
    <name type="common">Red gorgonian</name>
    <name type="synonym">Violescent sea-whip</name>
    <dbReference type="NCBI Taxonomy" id="317549"/>
    <lineage>
        <taxon>Eukaryota</taxon>
        <taxon>Metazoa</taxon>
        <taxon>Cnidaria</taxon>
        <taxon>Anthozoa</taxon>
        <taxon>Octocorallia</taxon>
        <taxon>Malacalcyonacea</taxon>
        <taxon>Plexauridae</taxon>
        <taxon>Paramuricea</taxon>
    </lineage>
</organism>
<keyword evidence="1" id="KW-0547">Nucleotide-binding</keyword>
<keyword evidence="1" id="KW-0067">ATP-binding</keyword>
<dbReference type="Gene3D" id="3.40.50.300">
    <property type="entry name" value="P-loop containing nucleotide triphosphate hydrolases"/>
    <property type="match status" value="1"/>
</dbReference>
<evidence type="ECO:0000313" key="4">
    <source>
        <dbReference type="Proteomes" id="UP001152795"/>
    </source>
</evidence>
<dbReference type="EMBL" id="CACRXK020011708">
    <property type="protein sequence ID" value="CAB4021920.1"/>
    <property type="molecule type" value="Genomic_DNA"/>
</dbReference>
<dbReference type="GO" id="GO:0006281">
    <property type="term" value="P:DNA repair"/>
    <property type="evidence" value="ECO:0007669"/>
    <property type="project" value="UniProtKB-KW"/>
</dbReference>
<comment type="cofactor">
    <cofactor evidence="1">
        <name>Mg(2+)</name>
        <dbReference type="ChEBI" id="CHEBI:18420"/>
    </cofactor>
</comment>
<comment type="catalytic activity">
    <reaction evidence="1">
        <text>ATP + H2O = ADP + phosphate + H(+)</text>
        <dbReference type="Rhea" id="RHEA:13065"/>
        <dbReference type="ChEBI" id="CHEBI:15377"/>
        <dbReference type="ChEBI" id="CHEBI:15378"/>
        <dbReference type="ChEBI" id="CHEBI:30616"/>
        <dbReference type="ChEBI" id="CHEBI:43474"/>
        <dbReference type="ChEBI" id="CHEBI:456216"/>
        <dbReference type="EC" id="5.6.2.3"/>
    </reaction>
</comment>
<protein>
    <recommendedName>
        <fullName evidence="1">ATP-dependent DNA helicase</fullName>
        <ecNumber evidence="1">5.6.2.3</ecNumber>
    </recommendedName>
</protein>
<dbReference type="GO" id="GO:0000723">
    <property type="term" value="P:telomere maintenance"/>
    <property type="evidence" value="ECO:0007669"/>
    <property type="project" value="InterPro"/>
</dbReference>
<evidence type="ECO:0000313" key="3">
    <source>
        <dbReference type="EMBL" id="CAB4021920.1"/>
    </source>
</evidence>
<keyword evidence="1" id="KW-0378">Hydrolase</keyword>
<comment type="similarity">
    <text evidence="1">Belongs to the helicase family.</text>
</comment>
<dbReference type="EC" id="5.6.2.3" evidence="1"/>
<dbReference type="GO" id="GO:0006310">
    <property type="term" value="P:DNA recombination"/>
    <property type="evidence" value="ECO:0007669"/>
    <property type="project" value="UniProtKB-KW"/>
</dbReference>
<keyword evidence="4" id="KW-1185">Reference proteome</keyword>
<comment type="caution">
    <text evidence="3">The sequence shown here is derived from an EMBL/GenBank/DDBJ whole genome shotgun (WGS) entry which is preliminary data.</text>
</comment>
<dbReference type="Proteomes" id="UP001152795">
    <property type="component" value="Unassembled WGS sequence"/>
</dbReference>
<reference evidence="3" key="1">
    <citation type="submission" date="2020-04" db="EMBL/GenBank/DDBJ databases">
        <authorList>
            <person name="Alioto T."/>
            <person name="Alioto T."/>
            <person name="Gomez Garrido J."/>
        </authorList>
    </citation>
    <scope>NUCLEOTIDE SEQUENCE</scope>
    <source>
        <strain evidence="3">A484AB</strain>
    </source>
</reference>
<evidence type="ECO:0000256" key="1">
    <source>
        <dbReference type="RuleBase" id="RU363044"/>
    </source>
</evidence>
<dbReference type="InterPro" id="IPR010285">
    <property type="entry name" value="DNA_helicase_pif1-like_DEAD"/>
</dbReference>
<dbReference type="AlphaFoldDB" id="A0A7D9J4W9"/>
<dbReference type="PANTHER" id="PTHR47642">
    <property type="entry name" value="ATP-DEPENDENT DNA HELICASE"/>
    <property type="match status" value="1"/>
</dbReference>
<dbReference type="InterPro" id="IPR051055">
    <property type="entry name" value="PIF1_helicase"/>
</dbReference>
<evidence type="ECO:0000259" key="2">
    <source>
        <dbReference type="Pfam" id="PF05970"/>
    </source>
</evidence>
<feature type="non-terminal residue" evidence="3">
    <location>
        <position position="1"/>
    </location>
</feature>
<dbReference type="GO" id="GO:0043139">
    <property type="term" value="F:5'-3' DNA helicase activity"/>
    <property type="evidence" value="ECO:0007669"/>
    <property type="project" value="UniProtKB-EC"/>
</dbReference>
<gene>
    <name evidence="3" type="ORF">PACLA_8A061597</name>
</gene>
<keyword evidence="1" id="KW-0234">DNA repair</keyword>
<dbReference type="GO" id="GO:0005524">
    <property type="term" value="F:ATP binding"/>
    <property type="evidence" value="ECO:0007669"/>
    <property type="project" value="UniProtKB-KW"/>
</dbReference>
<sequence>NTIHSTLAVPESQSLKNYKPLESGRLNTLRCSLGALKLILLNKISMVGNGMFTVQLKNHLKDLKGSKEDFGGIGIITLGDLLQLKPVMDGYIFTDIQCLSSYNILAPNL</sequence>
<dbReference type="GO" id="GO:0016787">
    <property type="term" value="F:hydrolase activity"/>
    <property type="evidence" value="ECO:0007669"/>
    <property type="project" value="UniProtKB-KW"/>
</dbReference>
<name>A0A7D9J4W9_PARCT</name>
<keyword evidence="1" id="KW-0233">DNA recombination</keyword>
<dbReference type="PANTHER" id="PTHR47642:SF5">
    <property type="entry name" value="ATP-DEPENDENT DNA HELICASE"/>
    <property type="match status" value="1"/>
</dbReference>
<accession>A0A7D9J4W9</accession>